<feature type="region of interest" description="Disordered" evidence="6">
    <location>
        <begin position="344"/>
        <end position="371"/>
    </location>
</feature>
<evidence type="ECO:0000256" key="5">
    <source>
        <dbReference type="ARBA" id="ARBA00023242"/>
    </source>
</evidence>
<evidence type="ECO:0000256" key="3">
    <source>
        <dbReference type="ARBA" id="ARBA00023125"/>
    </source>
</evidence>
<proteinExistence type="predicted"/>
<feature type="region of interest" description="Disordered" evidence="6">
    <location>
        <begin position="165"/>
        <end position="207"/>
    </location>
</feature>
<evidence type="ECO:0000256" key="2">
    <source>
        <dbReference type="ARBA" id="ARBA00023015"/>
    </source>
</evidence>
<dbReference type="EMBL" id="JAVXUP010000039">
    <property type="protein sequence ID" value="KAK3041205.1"/>
    <property type="molecule type" value="Genomic_DNA"/>
</dbReference>
<comment type="subcellular location">
    <subcellularLocation>
        <location evidence="1">Nucleus</location>
    </subcellularLocation>
</comment>
<accession>A0AA89BG97</accession>
<dbReference type="Pfam" id="PF03754">
    <property type="entry name" value="At2g31720-like"/>
    <property type="match status" value="1"/>
</dbReference>
<sequence length="371" mass="41552">MMADCDILMDDDFLYQYFGGDPNPTIKNNMMIQHQQLLVPEPGGGDHKKPIINSVTPIVPVTAISTPCPELTSLEKAEEPKTLNLNEAEGTTHKVADTVLQDRVIENQNLRDQGEIGDVVTVRKRQRTKRQLKARQLEWGSRCSVLKRSDPNLLPNKVLERSAIEEKGVVDTDRNPPPNIRGEFEDPTIQEVGVAEESDPNPLPKRFKKRIHEKGGKDVVLVITKSLFQTDVSETHCRFSIPVNQVKGVKFLTKAEMKKLDKRAEGGHCGEIPTLLIEPSLGECEIKLSKWSLRTCSMYVLLKPWKEVVQRNKLEKGMDVQLWSFRVGSKLGFALVVEGTTHEAQGTASGRGQSKVLPSGRSKRLTWPGQH</sequence>
<keyword evidence="3" id="KW-0238">DNA-binding</keyword>
<evidence type="ECO:0000313" key="8">
    <source>
        <dbReference type="Proteomes" id="UP001188597"/>
    </source>
</evidence>
<dbReference type="Proteomes" id="UP001188597">
    <property type="component" value="Unassembled WGS sequence"/>
</dbReference>
<gene>
    <name evidence="7" type="ORF">RJ639_028465</name>
</gene>
<dbReference type="CDD" id="cd10017">
    <property type="entry name" value="B3_DNA"/>
    <property type="match status" value="1"/>
</dbReference>
<organism evidence="7 8">
    <name type="scientific">Escallonia herrerae</name>
    <dbReference type="NCBI Taxonomy" id="1293975"/>
    <lineage>
        <taxon>Eukaryota</taxon>
        <taxon>Viridiplantae</taxon>
        <taxon>Streptophyta</taxon>
        <taxon>Embryophyta</taxon>
        <taxon>Tracheophyta</taxon>
        <taxon>Spermatophyta</taxon>
        <taxon>Magnoliopsida</taxon>
        <taxon>eudicotyledons</taxon>
        <taxon>Gunneridae</taxon>
        <taxon>Pentapetalae</taxon>
        <taxon>asterids</taxon>
        <taxon>campanulids</taxon>
        <taxon>Escalloniales</taxon>
        <taxon>Escalloniaceae</taxon>
        <taxon>Escallonia</taxon>
    </lineage>
</organism>
<keyword evidence="2" id="KW-0805">Transcription regulation</keyword>
<keyword evidence="4" id="KW-0804">Transcription</keyword>
<keyword evidence="5" id="KW-0539">Nucleus</keyword>
<protein>
    <submittedName>
        <fullName evidence="7">Uncharacterized protein</fullName>
    </submittedName>
</protein>
<dbReference type="PANTHER" id="PTHR31541">
    <property type="entry name" value="B3 DOMAIN PLANT PROTEIN-RELATED"/>
    <property type="match status" value="1"/>
</dbReference>
<dbReference type="InterPro" id="IPR003340">
    <property type="entry name" value="B3_DNA-bd"/>
</dbReference>
<keyword evidence="8" id="KW-1185">Reference proteome</keyword>
<evidence type="ECO:0000256" key="1">
    <source>
        <dbReference type="ARBA" id="ARBA00004123"/>
    </source>
</evidence>
<evidence type="ECO:0000256" key="6">
    <source>
        <dbReference type="SAM" id="MobiDB-lite"/>
    </source>
</evidence>
<comment type="caution">
    <text evidence="7">The sequence shown here is derived from an EMBL/GenBank/DDBJ whole genome shotgun (WGS) entry which is preliminary data.</text>
</comment>
<dbReference type="PANTHER" id="PTHR31541:SF60">
    <property type="entry name" value="TF-B3 DOMAIN-CONTAINING PROTEIN"/>
    <property type="match status" value="1"/>
</dbReference>
<reference evidence="7" key="1">
    <citation type="submission" date="2022-12" db="EMBL/GenBank/DDBJ databases">
        <title>Draft genome assemblies for two species of Escallonia (Escalloniales).</title>
        <authorList>
            <person name="Chanderbali A."/>
            <person name="Dervinis C."/>
            <person name="Anghel I."/>
            <person name="Soltis D."/>
            <person name="Soltis P."/>
            <person name="Zapata F."/>
        </authorList>
    </citation>
    <scope>NUCLEOTIDE SEQUENCE</scope>
    <source>
        <strain evidence="7">UCBG64.0493</strain>
        <tissue evidence="7">Leaf</tissue>
    </source>
</reference>
<dbReference type="InterPro" id="IPR015300">
    <property type="entry name" value="DNA-bd_pseudobarrel_sf"/>
</dbReference>
<dbReference type="AlphaFoldDB" id="A0AA89BG97"/>
<dbReference type="GO" id="GO:0005634">
    <property type="term" value="C:nucleus"/>
    <property type="evidence" value="ECO:0007669"/>
    <property type="project" value="UniProtKB-SubCell"/>
</dbReference>
<feature type="compositionally biased region" description="Basic and acidic residues" evidence="6">
    <location>
        <begin position="165"/>
        <end position="174"/>
    </location>
</feature>
<dbReference type="Gene3D" id="2.40.330.10">
    <property type="entry name" value="DNA-binding pseudobarrel domain"/>
    <property type="match status" value="1"/>
</dbReference>
<dbReference type="SUPFAM" id="SSF101936">
    <property type="entry name" value="DNA-binding pseudobarrel domain"/>
    <property type="match status" value="1"/>
</dbReference>
<dbReference type="GO" id="GO:0003677">
    <property type="term" value="F:DNA binding"/>
    <property type="evidence" value="ECO:0007669"/>
    <property type="project" value="UniProtKB-KW"/>
</dbReference>
<evidence type="ECO:0000313" key="7">
    <source>
        <dbReference type="EMBL" id="KAK3041205.1"/>
    </source>
</evidence>
<name>A0AA89BG97_9ASTE</name>
<dbReference type="InterPro" id="IPR005508">
    <property type="entry name" value="At2g31720-like"/>
</dbReference>
<evidence type="ECO:0000256" key="4">
    <source>
        <dbReference type="ARBA" id="ARBA00023163"/>
    </source>
</evidence>